<dbReference type="GO" id="GO:0016272">
    <property type="term" value="C:prefoldin complex"/>
    <property type="evidence" value="ECO:0007669"/>
    <property type="project" value="InterPro"/>
</dbReference>
<evidence type="ECO:0000313" key="3">
    <source>
        <dbReference type="EMBL" id="PNX82549.1"/>
    </source>
</evidence>
<proteinExistence type="inferred from homology"/>
<keyword evidence="2" id="KW-0143">Chaperone</keyword>
<dbReference type="PANTHER" id="PTHR12409">
    <property type="entry name" value="PREFOLDIN SUBUNIT 3"/>
    <property type="match status" value="1"/>
</dbReference>
<dbReference type="AlphaFoldDB" id="A0A2K3LVL8"/>
<feature type="non-terminal residue" evidence="3">
    <location>
        <position position="44"/>
    </location>
</feature>
<evidence type="ECO:0000256" key="1">
    <source>
        <dbReference type="ARBA" id="ARBA00010048"/>
    </source>
</evidence>
<dbReference type="EMBL" id="ASHM01042247">
    <property type="protein sequence ID" value="PNX82549.1"/>
    <property type="molecule type" value="Genomic_DNA"/>
</dbReference>
<dbReference type="GO" id="GO:0005737">
    <property type="term" value="C:cytoplasm"/>
    <property type="evidence" value="ECO:0007669"/>
    <property type="project" value="TreeGrafter"/>
</dbReference>
<accession>A0A2K3LVL8</accession>
<feature type="non-terminal residue" evidence="3">
    <location>
        <position position="1"/>
    </location>
</feature>
<name>A0A2K3LVL8_TRIPR</name>
<dbReference type="ExpressionAtlas" id="A0A2K3LVL8">
    <property type="expression patterns" value="baseline"/>
</dbReference>
<dbReference type="GO" id="GO:0015631">
    <property type="term" value="F:tubulin binding"/>
    <property type="evidence" value="ECO:0007669"/>
    <property type="project" value="TreeGrafter"/>
</dbReference>
<dbReference type="Proteomes" id="UP000236291">
    <property type="component" value="Unassembled WGS sequence"/>
</dbReference>
<dbReference type="InterPro" id="IPR016655">
    <property type="entry name" value="PFD3"/>
</dbReference>
<organism evidence="3 4">
    <name type="scientific">Trifolium pratense</name>
    <name type="common">Red clover</name>
    <dbReference type="NCBI Taxonomy" id="57577"/>
    <lineage>
        <taxon>Eukaryota</taxon>
        <taxon>Viridiplantae</taxon>
        <taxon>Streptophyta</taxon>
        <taxon>Embryophyta</taxon>
        <taxon>Tracheophyta</taxon>
        <taxon>Spermatophyta</taxon>
        <taxon>Magnoliopsida</taxon>
        <taxon>eudicotyledons</taxon>
        <taxon>Gunneridae</taxon>
        <taxon>Pentapetalae</taxon>
        <taxon>rosids</taxon>
        <taxon>fabids</taxon>
        <taxon>Fabales</taxon>
        <taxon>Fabaceae</taxon>
        <taxon>Papilionoideae</taxon>
        <taxon>50 kb inversion clade</taxon>
        <taxon>NPAAA clade</taxon>
        <taxon>Hologalegina</taxon>
        <taxon>IRL clade</taxon>
        <taxon>Trifolieae</taxon>
        <taxon>Trifolium</taxon>
    </lineage>
</organism>
<reference evidence="3 4" key="1">
    <citation type="journal article" date="2014" name="Am. J. Bot.">
        <title>Genome assembly and annotation for red clover (Trifolium pratense; Fabaceae).</title>
        <authorList>
            <person name="Istvanek J."/>
            <person name="Jaros M."/>
            <person name="Krenek A."/>
            <person name="Repkova J."/>
        </authorList>
    </citation>
    <scope>NUCLEOTIDE SEQUENCE [LARGE SCALE GENOMIC DNA]</scope>
    <source>
        <strain evidence="4">cv. Tatra</strain>
        <tissue evidence="3">Young leaves</tissue>
    </source>
</reference>
<protein>
    <submittedName>
        <fullName evidence="3">Putative prefoldin subunit 3-like protein</fullName>
    </submittedName>
</protein>
<evidence type="ECO:0000256" key="2">
    <source>
        <dbReference type="ARBA" id="ARBA00023186"/>
    </source>
</evidence>
<gene>
    <name evidence="3" type="ORF">L195_g038578</name>
</gene>
<dbReference type="GO" id="GO:0007021">
    <property type="term" value="P:tubulin complex assembly"/>
    <property type="evidence" value="ECO:0007669"/>
    <property type="project" value="TreeGrafter"/>
</dbReference>
<dbReference type="GO" id="GO:0007017">
    <property type="term" value="P:microtubule-based process"/>
    <property type="evidence" value="ECO:0007669"/>
    <property type="project" value="TreeGrafter"/>
</dbReference>
<evidence type="ECO:0000313" key="4">
    <source>
        <dbReference type="Proteomes" id="UP000236291"/>
    </source>
</evidence>
<comment type="caution">
    <text evidence="3">The sequence shown here is derived from an EMBL/GenBank/DDBJ whole genome shotgun (WGS) entry which is preliminary data.</text>
</comment>
<sequence>RLQQYKVVEMKLLAQQRELQAKIPDIEKCLEVVATLQAKKGTGE</sequence>
<comment type="similarity">
    <text evidence="1">Belongs to the prefoldin subunit alpha family.</text>
</comment>
<dbReference type="GO" id="GO:0006457">
    <property type="term" value="P:protein folding"/>
    <property type="evidence" value="ECO:0007669"/>
    <property type="project" value="InterPro"/>
</dbReference>
<dbReference type="STRING" id="57577.A0A2K3LVL8"/>
<dbReference type="PANTHER" id="PTHR12409:SF0">
    <property type="entry name" value="PREFOLDIN SUBUNIT 3"/>
    <property type="match status" value="1"/>
</dbReference>
<reference evidence="3 4" key="2">
    <citation type="journal article" date="2017" name="Front. Plant Sci.">
        <title>Gene Classification and Mining of Molecular Markers Useful in Red Clover (Trifolium pratense) Breeding.</title>
        <authorList>
            <person name="Istvanek J."/>
            <person name="Dluhosova J."/>
            <person name="Dluhos P."/>
            <person name="Patkova L."/>
            <person name="Nedelnik J."/>
            <person name="Repkova J."/>
        </authorList>
    </citation>
    <scope>NUCLEOTIDE SEQUENCE [LARGE SCALE GENOMIC DNA]</scope>
    <source>
        <strain evidence="4">cv. Tatra</strain>
        <tissue evidence="3">Young leaves</tissue>
    </source>
</reference>